<accession>A0ABP0LBC1</accession>
<sequence>MATNWFGSAHESVTNAIANAPSLQAVAENLGIKDFHQWASAKAFDLHSAVHEQAVELVKTKVKGEFGNEVIDMLDALSECMRKISEELKLKEAKFGITLALPLVSMQHNMLERPDVEGLLTDRALLDEAAYWVDFAAGAYGKEDIKGYDKASVNVAIGEKSGVEVTVAYLPAKGVQMPGHFVAVDRNNREVVLGIRGTTTLSDALTDAVGEATQVPGCPGLLAHKAMLASAQAVLEKTRPALEQALRDHSGFSLVITGHSLGAGTAILCTVLLSVTPLKARPRMRCFAYAPPPVIGPLEHRSLRGLVIHSFINRADVVPRASLANVFHLGLEAMAVDGLDLDFQHRFNLMRRDASPENEEENKAKKRIVEAVKECQEARHAKPHESGSLTEGDRGHFRPCLLLARCTGSNGLVKKEVCRMQRMTPQRGRQGSTCRPPGPFRLC</sequence>
<evidence type="ECO:0000256" key="13">
    <source>
        <dbReference type="ARBA" id="ARBA00024531"/>
    </source>
</evidence>
<evidence type="ECO:0000256" key="10">
    <source>
        <dbReference type="ARBA" id="ARBA00022989"/>
    </source>
</evidence>
<keyword evidence="11" id="KW-0443">Lipid metabolism</keyword>
<evidence type="ECO:0000256" key="8">
    <source>
        <dbReference type="ARBA" id="ARBA00022837"/>
    </source>
</evidence>
<keyword evidence="10" id="KW-1133">Transmembrane helix</keyword>
<protein>
    <recommendedName>
        <fullName evidence="14">sn-1-specific diacylglycerol lipase</fullName>
        <ecNumber evidence="14">3.1.1.116</ecNumber>
    </recommendedName>
</protein>
<evidence type="ECO:0000313" key="18">
    <source>
        <dbReference type="Proteomes" id="UP001642484"/>
    </source>
</evidence>
<comment type="cofactor">
    <cofactor evidence="1">
        <name>Ca(2+)</name>
        <dbReference type="ChEBI" id="CHEBI:29108"/>
    </cofactor>
</comment>
<keyword evidence="7" id="KW-0378">Hydrolase</keyword>
<comment type="caution">
    <text evidence="17">The sequence shown here is derived from an EMBL/GenBank/DDBJ whole genome shotgun (WGS) entry which is preliminary data.</text>
</comment>
<dbReference type="PANTHER" id="PTHR45792:SF7">
    <property type="entry name" value="PUTATIVE (AFU_ORTHOLOGUE AFUA_6G02710)-RELATED"/>
    <property type="match status" value="1"/>
</dbReference>
<keyword evidence="8" id="KW-0106">Calcium</keyword>
<proteinExistence type="predicted"/>
<evidence type="ECO:0000256" key="3">
    <source>
        <dbReference type="ARBA" id="ARBA00022475"/>
    </source>
</evidence>
<evidence type="ECO:0000256" key="7">
    <source>
        <dbReference type="ARBA" id="ARBA00022801"/>
    </source>
</evidence>
<feature type="region of interest" description="Disordered" evidence="15">
    <location>
        <begin position="424"/>
        <end position="443"/>
    </location>
</feature>
<feature type="compositionally biased region" description="Polar residues" evidence="15">
    <location>
        <begin position="424"/>
        <end position="433"/>
    </location>
</feature>
<comment type="catalytic activity">
    <reaction evidence="13">
        <text>a 1,2-diacyl-sn-glycerol + H2O = a 2-acylglycerol + a fatty acid + H(+)</text>
        <dbReference type="Rhea" id="RHEA:33275"/>
        <dbReference type="ChEBI" id="CHEBI:15377"/>
        <dbReference type="ChEBI" id="CHEBI:15378"/>
        <dbReference type="ChEBI" id="CHEBI:17389"/>
        <dbReference type="ChEBI" id="CHEBI:17815"/>
        <dbReference type="ChEBI" id="CHEBI:28868"/>
        <dbReference type="EC" id="3.1.1.116"/>
    </reaction>
    <physiologicalReaction direction="left-to-right" evidence="13">
        <dbReference type="Rhea" id="RHEA:33276"/>
    </physiologicalReaction>
</comment>
<evidence type="ECO:0000256" key="11">
    <source>
        <dbReference type="ARBA" id="ARBA00023098"/>
    </source>
</evidence>
<dbReference type="Proteomes" id="UP001642484">
    <property type="component" value="Unassembled WGS sequence"/>
</dbReference>
<evidence type="ECO:0000256" key="9">
    <source>
        <dbReference type="ARBA" id="ARBA00022963"/>
    </source>
</evidence>
<evidence type="ECO:0000256" key="5">
    <source>
        <dbReference type="ARBA" id="ARBA00022692"/>
    </source>
</evidence>
<dbReference type="InterPro" id="IPR029058">
    <property type="entry name" value="AB_hydrolase_fold"/>
</dbReference>
<evidence type="ECO:0000256" key="1">
    <source>
        <dbReference type="ARBA" id="ARBA00001913"/>
    </source>
</evidence>
<keyword evidence="4" id="KW-0597">Phosphoprotein</keyword>
<dbReference type="CDD" id="cd00519">
    <property type="entry name" value="Lipase_3"/>
    <property type="match status" value="1"/>
</dbReference>
<keyword evidence="9" id="KW-0442">Lipid degradation</keyword>
<evidence type="ECO:0000256" key="4">
    <source>
        <dbReference type="ARBA" id="ARBA00022553"/>
    </source>
</evidence>
<dbReference type="SUPFAM" id="SSF53474">
    <property type="entry name" value="alpha/beta-Hydrolases"/>
    <property type="match status" value="1"/>
</dbReference>
<dbReference type="InterPro" id="IPR002921">
    <property type="entry name" value="Fungal_lipase-type"/>
</dbReference>
<keyword evidence="12" id="KW-0472">Membrane</keyword>
<evidence type="ECO:0000256" key="12">
    <source>
        <dbReference type="ARBA" id="ARBA00023136"/>
    </source>
</evidence>
<comment type="subcellular location">
    <subcellularLocation>
        <location evidence="2">Cell membrane</location>
        <topology evidence="2">Multi-pass membrane protein</topology>
    </subcellularLocation>
</comment>
<evidence type="ECO:0000313" key="17">
    <source>
        <dbReference type="EMBL" id="CAK9035913.1"/>
    </source>
</evidence>
<keyword evidence="6" id="KW-0479">Metal-binding</keyword>
<dbReference type="Gene3D" id="3.40.50.1820">
    <property type="entry name" value="alpha/beta hydrolase"/>
    <property type="match status" value="1"/>
</dbReference>
<evidence type="ECO:0000259" key="16">
    <source>
        <dbReference type="Pfam" id="PF01764"/>
    </source>
</evidence>
<evidence type="ECO:0000256" key="6">
    <source>
        <dbReference type="ARBA" id="ARBA00022723"/>
    </source>
</evidence>
<feature type="domain" description="Fungal lipase-type" evidence="16">
    <location>
        <begin position="192"/>
        <end position="324"/>
    </location>
</feature>
<name>A0ABP0LBC1_9DINO</name>
<organism evidence="17 18">
    <name type="scientific">Durusdinium trenchii</name>
    <dbReference type="NCBI Taxonomy" id="1381693"/>
    <lineage>
        <taxon>Eukaryota</taxon>
        <taxon>Sar</taxon>
        <taxon>Alveolata</taxon>
        <taxon>Dinophyceae</taxon>
        <taxon>Suessiales</taxon>
        <taxon>Symbiodiniaceae</taxon>
        <taxon>Durusdinium</taxon>
    </lineage>
</organism>
<dbReference type="EMBL" id="CAXAMN010011669">
    <property type="protein sequence ID" value="CAK9035913.1"/>
    <property type="molecule type" value="Genomic_DNA"/>
</dbReference>
<dbReference type="Pfam" id="PF01764">
    <property type="entry name" value="Lipase_3"/>
    <property type="match status" value="1"/>
</dbReference>
<keyword evidence="3" id="KW-1003">Cell membrane</keyword>
<evidence type="ECO:0000256" key="2">
    <source>
        <dbReference type="ARBA" id="ARBA00004651"/>
    </source>
</evidence>
<evidence type="ECO:0000256" key="15">
    <source>
        <dbReference type="SAM" id="MobiDB-lite"/>
    </source>
</evidence>
<dbReference type="InterPro" id="IPR052214">
    <property type="entry name" value="DAG_Lipase-Related"/>
</dbReference>
<reference evidence="17 18" key="1">
    <citation type="submission" date="2024-02" db="EMBL/GenBank/DDBJ databases">
        <authorList>
            <person name="Chen Y."/>
            <person name="Shah S."/>
            <person name="Dougan E. K."/>
            <person name="Thang M."/>
            <person name="Chan C."/>
        </authorList>
    </citation>
    <scope>NUCLEOTIDE SEQUENCE [LARGE SCALE GENOMIC DNA]</scope>
</reference>
<dbReference type="EC" id="3.1.1.116" evidence="14"/>
<dbReference type="PANTHER" id="PTHR45792">
    <property type="entry name" value="DIACYLGLYCEROL LIPASE HOMOLOG-RELATED"/>
    <property type="match status" value="1"/>
</dbReference>
<gene>
    <name evidence="17" type="ORF">CCMP2556_LOCUS20081</name>
</gene>
<keyword evidence="5" id="KW-0812">Transmembrane</keyword>
<evidence type="ECO:0000256" key="14">
    <source>
        <dbReference type="ARBA" id="ARBA00026104"/>
    </source>
</evidence>
<keyword evidence="18" id="KW-1185">Reference proteome</keyword>